<reference evidence="2 3" key="1">
    <citation type="submission" date="2020-06" db="EMBL/GenBank/DDBJ databases">
        <title>Transcriptomic and genomic resources for Thalictrum thalictroides and T. hernandezii: Facilitating candidate gene discovery in an emerging model plant lineage.</title>
        <authorList>
            <person name="Arias T."/>
            <person name="Riano-Pachon D.M."/>
            <person name="Di Stilio V.S."/>
        </authorList>
    </citation>
    <scope>NUCLEOTIDE SEQUENCE [LARGE SCALE GENOMIC DNA]</scope>
    <source>
        <strain evidence="3">cv. WT478/WT964</strain>
        <tissue evidence="2">Leaves</tissue>
    </source>
</reference>
<sequence length="106" mass="12155">MLNKEAQVPLTRLRSIRVVDMEKQTSKEVELDTRQQNKTEIKSRKEVNLVDRSQQVSPSRGKKPKHLNGIETQELEDANSSDEGVWETPSKKALFSGETNKLQLKH</sequence>
<accession>A0A7J6X0Y8</accession>
<evidence type="ECO:0000256" key="1">
    <source>
        <dbReference type="SAM" id="MobiDB-lite"/>
    </source>
</evidence>
<evidence type="ECO:0000313" key="2">
    <source>
        <dbReference type="EMBL" id="KAF5203013.1"/>
    </source>
</evidence>
<dbReference type="AlphaFoldDB" id="A0A7J6X0Y8"/>
<organism evidence="2 3">
    <name type="scientific">Thalictrum thalictroides</name>
    <name type="common">Rue-anemone</name>
    <name type="synonym">Anemone thalictroides</name>
    <dbReference type="NCBI Taxonomy" id="46969"/>
    <lineage>
        <taxon>Eukaryota</taxon>
        <taxon>Viridiplantae</taxon>
        <taxon>Streptophyta</taxon>
        <taxon>Embryophyta</taxon>
        <taxon>Tracheophyta</taxon>
        <taxon>Spermatophyta</taxon>
        <taxon>Magnoliopsida</taxon>
        <taxon>Ranunculales</taxon>
        <taxon>Ranunculaceae</taxon>
        <taxon>Thalictroideae</taxon>
        <taxon>Thalictrum</taxon>
    </lineage>
</organism>
<gene>
    <name evidence="2" type="ORF">FRX31_007400</name>
</gene>
<feature type="region of interest" description="Disordered" evidence="1">
    <location>
        <begin position="23"/>
        <end position="92"/>
    </location>
</feature>
<dbReference type="EMBL" id="JABWDY010007337">
    <property type="protein sequence ID" value="KAF5203013.1"/>
    <property type="molecule type" value="Genomic_DNA"/>
</dbReference>
<keyword evidence="3" id="KW-1185">Reference proteome</keyword>
<name>A0A7J6X0Y8_THATH</name>
<feature type="compositionally biased region" description="Basic and acidic residues" evidence="1">
    <location>
        <begin position="23"/>
        <end position="49"/>
    </location>
</feature>
<dbReference type="Proteomes" id="UP000554482">
    <property type="component" value="Unassembled WGS sequence"/>
</dbReference>
<proteinExistence type="predicted"/>
<comment type="caution">
    <text evidence="2">The sequence shown here is derived from an EMBL/GenBank/DDBJ whole genome shotgun (WGS) entry which is preliminary data.</text>
</comment>
<protein>
    <submittedName>
        <fullName evidence="2">Uncharacterized protein</fullName>
    </submittedName>
</protein>
<evidence type="ECO:0000313" key="3">
    <source>
        <dbReference type="Proteomes" id="UP000554482"/>
    </source>
</evidence>